<accession>F5S4A3</accession>
<reference evidence="1 2" key="1">
    <citation type="submission" date="2011-04" db="EMBL/GenBank/DDBJ databases">
        <authorList>
            <person name="Muzny D."/>
            <person name="Qin X."/>
            <person name="Deng J."/>
            <person name="Jiang H."/>
            <person name="Liu Y."/>
            <person name="Qu J."/>
            <person name="Song X.-Z."/>
            <person name="Zhang L."/>
            <person name="Thornton R."/>
            <person name="Coyle M."/>
            <person name="Francisco L."/>
            <person name="Jackson L."/>
            <person name="Javaid M."/>
            <person name="Korchina V."/>
            <person name="Kovar C."/>
            <person name="Mata R."/>
            <person name="Mathew T."/>
            <person name="Ngo R."/>
            <person name="Nguyen L."/>
            <person name="Nguyen N."/>
            <person name="Okwuonu G."/>
            <person name="Ongeri F."/>
            <person name="Pham C."/>
            <person name="Simmons D."/>
            <person name="Wilczek-Boney K."/>
            <person name="Hale W."/>
            <person name="Jakkamsetti A."/>
            <person name="Pham P."/>
            <person name="Ruth R."/>
            <person name="San Lucas F."/>
            <person name="Warren J."/>
            <person name="Zhang J."/>
            <person name="Zhao Z."/>
            <person name="Zhou C."/>
            <person name="Zhu D."/>
            <person name="Lee S."/>
            <person name="Bess C."/>
            <person name="Blankenburg K."/>
            <person name="Forbes L."/>
            <person name="Fu Q."/>
            <person name="Gubbala S."/>
            <person name="Hirani K."/>
            <person name="Jayaseelan J.C."/>
            <person name="Lara F."/>
            <person name="Munidasa M."/>
            <person name="Palculict T."/>
            <person name="Patil S."/>
            <person name="Pu L.-L."/>
            <person name="Saada N."/>
            <person name="Tang L."/>
            <person name="Weissenberger G."/>
            <person name="Zhu Y."/>
            <person name="Hemphill L."/>
            <person name="Shang Y."/>
            <person name="Youmans B."/>
            <person name="Ayvaz T."/>
            <person name="Ross M."/>
            <person name="Santibanez J."/>
            <person name="Aqrawi P."/>
            <person name="Gross S."/>
            <person name="Joshi V."/>
            <person name="Fowler G."/>
            <person name="Nazareth L."/>
            <person name="Reid J."/>
            <person name="Worley K."/>
            <person name="Petrosino J."/>
            <person name="Highlander S."/>
            <person name="Gibbs R."/>
        </authorList>
    </citation>
    <scope>NUCLEOTIDE SEQUENCE [LARGE SCALE GENOMIC DNA]</scope>
    <source>
        <strain evidence="1 2">ATCC 23330</strain>
    </source>
</reference>
<dbReference type="PROSITE" id="PS51257">
    <property type="entry name" value="PROKAR_LIPOPROTEIN"/>
    <property type="match status" value="1"/>
</dbReference>
<organism evidence="1 2">
    <name type="scientific">Kingella kingae ATCC 23330</name>
    <dbReference type="NCBI Taxonomy" id="887327"/>
    <lineage>
        <taxon>Bacteria</taxon>
        <taxon>Pseudomonadati</taxon>
        <taxon>Pseudomonadota</taxon>
        <taxon>Betaproteobacteria</taxon>
        <taxon>Neisseriales</taxon>
        <taxon>Neisseriaceae</taxon>
        <taxon>Kingella</taxon>
    </lineage>
</organism>
<gene>
    <name evidence="1" type="ORF">HMPREF0476_0036</name>
</gene>
<evidence type="ECO:0000313" key="2">
    <source>
        <dbReference type="Proteomes" id="UP000004207"/>
    </source>
</evidence>
<dbReference type="HOGENOM" id="CLU_3099767_0_0_4"/>
<dbReference type="Proteomes" id="UP000004207">
    <property type="component" value="Unassembled WGS sequence"/>
</dbReference>
<comment type="caution">
    <text evidence="1">The sequence shown here is derived from an EMBL/GenBank/DDBJ whole genome shotgun (WGS) entry which is preliminary data.</text>
</comment>
<dbReference type="EMBL" id="AFHS01000001">
    <property type="protein sequence ID" value="EGK12341.1"/>
    <property type="molecule type" value="Genomic_DNA"/>
</dbReference>
<dbReference type="GeneID" id="93263388"/>
<evidence type="ECO:0000313" key="1">
    <source>
        <dbReference type="EMBL" id="EGK12341.1"/>
    </source>
</evidence>
<dbReference type="AlphaFoldDB" id="F5S4A3"/>
<protein>
    <submittedName>
        <fullName evidence="1">Uncharacterized protein</fullName>
    </submittedName>
</protein>
<dbReference type="STRING" id="504.KKKWG1_1430"/>
<sequence>MLNKYRYAVYFTLFLSLIACAWGSGYLSAKRHYVAQISSLHLYNRAFGYTD</sequence>
<dbReference type="RefSeq" id="WP_003785033.1">
    <property type="nucleotide sequence ID" value="NZ_FOJK01000008.1"/>
</dbReference>
<keyword evidence="2" id="KW-1185">Reference proteome</keyword>
<name>F5S4A3_KINKI</name>
<proteinExistence type="predicted"/>